<dbReference type="EMBL" id="JAULUE010002048">
    <property type="protein sequence ID" value="KAK5910593.1"/>
    <property type="molecule type" value="Genomic_DNA"/>
</dbReference>
<sequence length="162" mass="17927">MFTIFQNPEEDPSVEESPPSGATRRRLLRGLRGVASYGGYAASPPTGATRRRLLRGLGGVASFGGCTSSLLRAMERHVYTTLGYTSGPTPPPVWASSSLLNLRLLPGLLSLLRWCRSFSRGIEPVARTPLRPHLNSCRRTRDKPELRARSYPLDLQRFCRSS</sequence>
<name>A0AAN8CYW4_9TELE</name>
<dbReference type="AlphaFoldDB" id="A0AAN8CYW4"/>
<evidence type="ECO:0000313" key="3">
    <source>
        <dbReference type="Proteomes" id="UP001335648"/>
    </source>
</evidence>
<accession>A0AAN8CYW4</accession>
<proteinExistence type="predicted"/>
<evidence type="ECO:0000256" key="1">
    <source>
        <dbReference type="SAM" id="MobiDB-lite"/>
    </source>
</evidence>
<dbReference type="Proteomes" id="UP001335648">
    <property type="component" value="Unassembled WGS sequence"/>
</dbReference>
<protein>
    <submittedName>
        <fullName evidence="2">Uncharacterized protein</fullName>
    </submittedName>
</protein>
<keyword evidence="3" id="KW-1185">Reference proteome</keyword>
<organism evidence="2 3">
    <name type="scientific">Champsocephalus esox</name>
    <name type="common">pike icefish</name>
    <dbReference type="NCBI Taxonomy" id="159716"/>
    <lineage>
        <taxon>Eukaryota</taxon>
        <taxon>Metazoa</taxon>
        <taxon>Chordata</taxon>
        <taxon>Craniata</taxon>
        <taxon>Vertebrata</taxon>
        <taxon>Euteleostomi</taxon>
        <taxon>Actinopterygii</taxon>
        <taxon>Neopterygii</taxon>
        <taxon>Teleostei</taxon>
        <taxon>Neoteleostei</taxon>
        <taxon>Acanthomorphata</taxon>
        <taxon>Eupercaria</taxon>
        <taxon>Perciformes</taxon>
        <taxon>Notothenioidei</taxon>
        <taxon>Channichthyidae</taxon>
        <taxon>Champsocephalus</taxon>
    </lineage>
</organism>
<evidence type="ECO:0000313" key="2">
    <source>
        <dbReference type="EMBL" id="KAK5910593.1"/>
    </source>
</evidence>
<gene>
    <name evidence="2" type="ORF">CesoFtcFv8_004416</name>
</gene>
<reference evidence="2 3" key="1">
    <citation type="journal article" date="2023" name="Mol. Biol. Evol.">
        <title>Genomics of Secondarily Temperate Adaptation in the Only Non-Antarctic Icefish.</title>
        <authorList>
            <person name="Rivera-Colon A.G."/>
            <person name="Rayamajhi N."/>
            <person name="Minhas B.F."/>
            <person name="Madrigal G."/>
            <person name="Bilyk K.T."/>
            <person name="Yoon V."/>
            <person name="Hune M."/>
            <person name="Gregory S."/>
            <person name="Cheng C.H.C."/>
            <person name="Catchen J.M."/>
        </authorList>
    </citation>
    <scope>NUCLEOTIDE SEQUENCE [LARGE SCALE GENOMIC DNA]</scope>
    <source>
        <strain evidence="2">JC2023a</strain>
    </source>
</reference>
<feature type="region of interest" description="Disordered" evidence="1">
    <location>
        <begin position="1"/>
        <end position="22"/>
    </location>
</feature>
<comment type="caution">
    <text evidence="2">The sequence shown here is derived from an EMBL/GenBank/DDBJ whole genome shotgun (WGS) entry which is preliminary data.</text>
</comment>